<reference evidence="2" key="1">
    <citation type="submission" date="2021-07" db="EMBL/GenBank/DDBJ databases">
        <title>Draft genome of Mortierella alpina, strain LL118, isolated from an aspen leaf litter sample.</title>
        <authorList>
            <person name="Yang S."/>
            <person name="Vinatzer B.A."/>
        </authorList>
    </citation>
    <scope>NUCLEOTIDE SEQUENCE</scope>
    <source>
        <strain evidence="2">LL118</strain>
    </source>
</reference>
<dbReference type="AlphaFoldDB" id="A0A9P8CZF8"/>
<accession>A0A9P8CZF8</accession>
<name>A0A9P8CZF8_MORAP</name>
<protein>
    <submittedName>
        <fullName evidence="2">Uncharacterized protein</fullName>
    </submittedName>
</protein>
<evidence type="ECO:0000313" key="3">
    <source>
        <dbReference type="Proteomes" id="UP000717515"/>
    </source>
</evidence>
<comment type="caution">
    <text evidence="2">The sequence shown here is derived from an EMBL/GenBank/DDBJ whole genome shotgun (WGS) entry which is preliminary data.</text>
</comment>
<sequence>MRNMLGQRHHQQQPSERWFDPEARDARFNIMSPTGRIRPFKGIALPNNKIGGIPWERSNNHTMMDNVHSREEQERVLGMGQALYSVHAPTDMDGISFVYTKGPAGQTPFPTLVAMSGYFPQQQQQQQPLQTSSGITPNQLDRAACALVPQSQPPSVEVMTRACKPNSCLKSHVTAAAAAALLLGNTPTNGHVPILGL</sequence>
<evidence type="ECO:0000256" key="1">
    <source>
        <dbReference type="SAM" id="MobiDB-lite"/>
    </source>
</evidence>
<dbReference type="Proteomes" id="UP000717515">
    <property type="component" value="Unassembled WGS sequence"/>
</dbReference>
<organism evidence="2 3">
    <name type="scientific">Mortierella alpina</name>
    <name type="common">Oleaginous fungus</name>
    <name type="synonym">Mortierella renispora</name>
    <dbReference type="NCBI Taxonomy" id="64518"/>
    <lineage>
        <taxon>Eukaryota</taxon>
        <taxon>Fungi</taxon>
        <taxon>Fungi incertae sedis</taxon>
        <taxon>Mucoromycota</taxon>
        <taxon>Mortierellomycotina</taxon>
        <taxon>Mortierellomycetes</taxon>
        <taxon>Mortierellales</taxon>
        <taxon>Mortierellaceae</taxon>
        <taxon>Mortierella</taxon>
    </lineage>
</organism>
<proteinExistence type="predicted"/>
<gene>
    <name evidence="2" type="ORF">KVV02_001530</name>
</gene>
<dbReference type="EMBL" id="JAIFTL010000017">
    <property type="protein sequence ID" value="KAG9326603.1"/>
    <property type="molecule type" value="Genomic_DNA"/>
</dbReference>
<feature type="region of interest" description="Disordered" evidence="1">
    <location>
        <begin position="1"/>
        <end position="21"/>
    </location>
</feature>
<evidence type="ECO:0000313" key="2">
    <source>
        <dbReference type="EMBL" id="KAG9326603.1"/>
    </source>
</evidence>